<evidence type="ECO:0000259" key="1">
    <source>
        <dbReference type="SMART" id="SM00014"/>
    </source>
</evidence>
<feature type="domain" description="Phosphatidic acid phosphatase type 2/haloperoxidase" evidence="1">
    <location>
        <begin position="58"/>
        <end position="153"/>
    </location>
</feature>
<dbReference type="InterPro" id="IPR036938">
    <property type="entry name" value="PAP2/HPO_sf"/>
</dbReference>
<accession>A0A1W1C1Q3</accession>
<dbReference type="CDD" id="cd03394">
    <property type="entry name" value="PAP2_like_5"/>
    <property type="match status" value="1"/>
</dbReference>
<name>A0A1W1C1Q3_9ZZZZ</name>
<proteinExistence type="predicted"/>
<dbReference type="EMBL" id="FPHH01000055">
    <property type="protein sequence ID" value="SFV59693.1"/>
    <property type="molecule type" value="Genomic_DNA"/>
</dbReference>
<dbReference type="Gene3D" id="1.20.144.10">
    <property type="entry name" value="Phosphatidic acid phosphatase type 2/haloperoxidase"/>
    <property type="match status" value="1"/>
</dbReference>
<dbReference type="SUPFAM" id="SSF48317">
    <property type="entry name" value="Acid phosphatase/Vanadium-dependent haloperoxidase"/>
    <property type="match status" value="1"/>
</dbReference>
<dbReference type="SMART" id="SM00014">
    <property type="entry name" value="acidPPc"/>
    <property type="match status" value="1"/>
</dbReference>
<evidence type="ECO:0000313" key="2">
    <source>
        <dbReference type="EMBL" id="SFV59693.1"/>
    </source>
</evidence>
<dbReference type="AlphaFoldDB" id="A0A1W1C1Q3"/>
<protein>
    <submittedName>
        <fullName evidence="2">Membrane-associated phospholipid phosphatase</fullName>
    </submittedName>
</protein>
<dbReference type="PANTHER" id="PTHR14969">
    <property type="entry name" value="SPHINGOSINE-1-PHOSPHATE PHOSPHOHYDROLASE"/>
    <property type="match status" value="1"/>
</dbReference>
<dbReference type="InterPro" id="IPR000326">
    <property type="entry name" value="PAP2/HPO"/>
</dbReference>
<dbReference type="Pfam" id="PF01569">
    <property type="entry name" value="PAP2"/>
    <property type="match status" value="1"/>
</dbReference>
<reference evidence="2" key="1">
    <citation type="submission" date="2016-10" db="EMBL/GenBank/DDBJ databases">
        <authorList>
            <person name="de Groot N.N."/>
        </authorList>
    </citation>
    <scope>NUCLEOTIDE SEQUENCE</scope>
</reference>
<gene>
    <name evidence="2" type="ORF">MNB_SM-5-533</name>
</gene>
<sequence>MPILQKFVVLFIVLLSMNSAIYAKGITQSIGDVFAIAIPASAYGTSLYLDDQEGQIEFYKSYGTAIGVTYLLKYSVREKRPDSNNKDSFPSGHTSSAFDGASFIHKRYGLKYAILPYIAAVYTGYSRVYAKRHHPIDVYAGAIIGIVSSWYFVTPYKNLQVTPMANSNFKGFTINYKW</sequence>
<dbReference type="PANTHER" id="PTHR14969:SF13">
    <property type="entry name" value="AT30094P"/>
    <property type="match status" value="1"/>
</dbReference>
<organism evidence="2">
    <name type="scientific">hydrothermal vent metagenome</name>
    <dbReference type="NCBI Taxonomy" id="652676"/>
    <lineage>
        <taxon>unclassified sequences</taxon>
        <taxon>metagenomes</taxon>
        <taxon>ecological metagenomes</taxon>
    </lineage>
</organism>